<evidence type="ECO:0008006" key="6">
    <source>
        <dbReference type="Google" id="ProtNLM"/>
    </source>
</evidence>
<evidence type="ECO:0000256" key="1">
    <source>
        <dbReference type="ARBA" id="ARBA00009447"/>
    </source>
</evidence>
<proteinExistence type="inferred from homology"/>
<dbReference type="GO" id="GO:0006887">
    <property type="term" value="P:exocytosis"/>
    <property type="evidence" value="ECO:0007669"/>
    <property type="project" value="UniProtKB-KW"/>
</dbReference>
<dbReference type="Proteomes" id="UP001152799">
    <property type="component" value="Chromosome 5"/>
</dbReference>
<evidence type="ECO:0000313" key="4">
    <source>
        <dbReference type="EMBL" id="CAG9769549.1"/>
    </source>
</evidence>
<keyword evidence="2" id="KW-0813">Transport</keyword>
<organism evidence="4 5">
    <name type="scientific">Ceutorhynchus assimilis</name>
    <name type="common">cabbage seed weevil</name>
    <dbReference type="NCBI Taxonomy" id="467358"/>
    <lineage>
        <taxon>Eukaryota</taxon>
        <taxon>Metazoa</taxon>
        <taxon>Ecdysozoa</taxon>
        <taxon>Arthropoda</taxon>
        <taxon>Hexapoda</taxon>
        <taxon>Insecta</taxon>
        <taxon>Pterygota</taxon>
        <taxon>Neoptera</taxon>
        <taxon>Endopterygota</taxon>
        <taxon>Coleoptera</taxon>
        <taxon>Polyphaga</taxon>
        <taxon>Cucujiformia</taxon>
        <taxon>Curculionidae</taxon>
        <taxon>Ceutorhynchinae</taxon>
        <taxon>Ceutorhynchus</taxon>
    </lineage>
</organism>
<evidence type="ECO:0000256" key="2">
    <source>
        <dbReference type="ARBA" id="ARBA00022448"/>
    </source>
</evidence>
<evidence type="ECO:0000256" key="3">
    <source>
        <dbReference type="ARBA" id="ARBA00022483"/>
    </source>
</evidence>
<dbReference type="InterPro" id="IPR042532">
    <property type="entry name" value="EXOC3/Sec6_C"/>
</dbReference>
<dbReference type="OrthoDB" id="10047020at2759"/>
<evidence type="ECO:0000313" key="5">
    <source>
        <dbReference type="Proteomes" id="UP001152799"/>
    </source>
</evidence>
<dbReference type="AlphaFoldDB" id="A0A9N9MSA6"/>
<dbReference type="GO" id="GO:0051601">
    <property type="term" value="P:exocyst localization"/>
    <property type="evidence" value="ECO:0007669"/>
    <property type="project" value="TreeGrafter"/>
</dbReference>
<dbReference type="InterPro" id="IPR010326">
    <property type="entry name" value="EXOC3/Sec6"/>
</dbReference>
<dbReference type="PANTHER" id="PTHR21292">
    <property type="entry name" value="EXOCYST COMPLEX COMPONENT SEC6-RELATED"/>
    <property type="match status" value="1"/>
</dbReference>
<reference evidence="4" key="1">
    <citation type="submission" date="2022-01" db="EMBL/GenBank/DDBJ databases">
        <authorList>
            <person name="King R."/>
        </authorList>
    </citation>
    <scope>NUCLEOTIDE SEQUENCE</scope>
</reference>
<keyword evidence="5" id="KW-1185">Reference proteome</keyword>
<gene>
    <name evidence="4" type="ORF">CEUTPL_LOCUS10055</name>
</gene>
<dbReference type="EMBL" id="OU892281">
    <property type="protein sequence ID" value="CAG9769549.1"/>
    <property type="molecule type" value="Genomic_DNA"/>
</dbReference>
<dbReference type="PANTHER" id="PTHR21292:SF1">
    <property type="entry name" value="EXOCYST COMPLEX COMPONENT 3"/>
    <property type="match status" value="1"/>
</dbReference>
<sequence length="743" mass="86987">MSRVVNMREWEATSKASATAKIVNMFNRPGQLEKIDQIKQRFSRKKCSVEALLKSAMQQQLDGVRTGISQLHSCLEQSVEINTDVKKTFSLFGEVTRLFEALNDVRDENMRHSQYVTARENLKHIFTVPESVEKTKEWINEGKLLHTHQCLRDLENSRDDLLFELHKLPNQSPHDKSLLKAYFSEVEVLSNLLEKQLVFILSRTLNTVRKNPAELVTALRIIKREEKADEIALKQEKQTGFLAPGRPKKWKQMAFNILEKSVESRIEGTQVEEREDNKHWIIRYLELIRQLFVEDLRVVKTLCLPCFPPEYKIVDKYVMMYHKFLSIHLQEIIQNGLEGTEFVTMLSFFYRTYHSEDMLGHPDLIEYTKNLGPLFPTPLLERLVSSYLKDIETNYIEWMQNTLKSEKEEWRSANRPDSDTYTRTAAPIIIFQMINQNLDVAKTISEEITLKVLILSVEQVIKFRDSFRDGIIDFKNKYFEDRKQVPYFTQYMIIIINQCLQFVDLGNLLEKQYSGSLFANHIGDNFSRLRGTFVQLRNEAGNFLLEELFIDLDQHFEKLFNAQWLASLDSLETIYATLEDYFQDYNRLAETNYNFIVEQARSTVAKRYLTAMLSKRVSFKTFEECCNAASKISKEVDRLNNLFGNISRGNEITHKDDEFEVIVMLSEVIKSDDDMISFELHRVVEKYPDISEDHLMRLLSLRGDLSRSDIKDKVAHVDRPKVSHRSSIFKSLVFPKNVINLNF</sequence>
<dbReference type="GO" id="GO:0000149">
    <property type="term" value="F:SNARE binding"/>
    <property type="evidence" value="ECO:0007669"/>
    <property type="project" value="TreeGrafter"/>
</dbReference>
<dbReference type="Gene3D" id="1.10.357.50">
    <property type="match status" value="1"/>
</dbReference>
<dbReference type="GO" id="GO:0000145">
    <property type="term" value="C:exocyst"/>
    <property type="evidence" value="ECO:0007669"/>
    <property type="project" value="InterPro"/>
</dbReference>
<dbReference type="Pfam" id="PF06046">
    <property type="entry name" value="Sec6"/>
    <property type="match status" value="1"/>
</dbReference>
<protein>
    <recommendedName>
        <fullName evidence="6">Exocyst complex component Sec6</fullName>
    </recommendedName>
</protein>
<accession>A0A9N9MSA6</accession>
<name>A0A9N9MSA6_9CUCU</name>
<dbReference type="Gene3D" id="1.10.357.70">
    <property type="entry name" value="Exocyst complex component Sec6, C-terminal domain"/>
    <property type="match status" value="1"/>
</dbReference>
<keyword evidence="3" id="KW-0268">Exocytosis</keyword>
<comment type="similarity">
    <text evidence="1">Belongs to the SEC6 family.</text>
</comment>